<dbReference type="EMBL" id="CP017757">
    <property type="protein sequence ID" value="AQV95805.1"/>
    <property type="molecule type" value="Genomic_DNA"/>
</dbReference>
<evidence type="ECO:0000256" key="1">
    <source>
        <dbReference type="ARBA" id="ARBA00004141"/>
    </source>
</evidence>
<keyword evidence="4 6" id="KW-0472">Membrane</keyword>
<feature type="transmembrane region" description="Helical" evidence="6">
    <location>
        <begin position="289"/>
        <end position="312"/>
    </location>
</feature>
<dbReference type="AlphaFoldDB" id="A0A1U9UUG8"/>
<evidence type="ECO:0000256" key="4">
    <source>
        <dbReference type="ARBA" id="ARBA00023136"/>
    </source>
</evidence>
<feature type="transmembrane region" description="Helical" evidence="6">
    <location>
        <begin position="88"/>
        <end position="105"/>
    </location>
</feature>
<evidence type="ECO:0000313" key="9">
    <source>
        <dbReference type="Proteomes" id="UP000189627"/>
    </source>
</evidence>
<accession>A0A1U9UUG8</accession>
<protein>
    <submittedName>
        <fullName evidence="8">MFS transporter</fullName>
    </submittedName>
</protein>
<feature type="transmembrane region" description="Helical" evidence="6">
    <location>
        <begin position="343"/>
        <end position="367"/>
    </location>
</feature>
<dbReference type="GO" id="GO:0005886">
    <property type="term" value="C:plasma membrane"/>
    <property type="evidence" value="ECO:0007669"/>
    <property type="project" value="TreeGrafter"/>
</dbReference>
<comment type="subcellular location">
    <subcellularLocation>
        <location evidence="1">Membrane</location>
        <topology evidence="1">Multi-pass membrane protein</topology>
    </subcellularLocation>
</comment>
<evidence type="ECO:0000313" key="8">
    <source>
        <dbReference type="EMBL" id="AQV95805.1"/>
    </source>
</evidence>
<dbReference type="InterPro" id="IPR011701">
    <property type="entry name" value="MFS"/>
</dbReference>
<dbReference type="Pfam" id="PF07690">
    <property type="entry name" value="MFS_1"/>
    <property type="match status" value="1"/>
</dbReference>
<feature type="transmembrane region" description="Helical" evidence="6">
    <location>
        <begin position="319"/>
        <end position="337"/>
    </location>
</feature>
<dbReference type="SUPFAM" id="SSF103473">
    <property type="entry name" value="MFS general substrate transporter"/>
    <property type="match status" value="1"/>
</dbReference>
<dbReference type="PANTHER" id="PTHR23508">
    <property type="entry name" value="CARBOXYLIC ACID TRANSPORTER PROTEIN HOMOLOG"/>
    <property type="match status" value="1"/>
</dbReference>
<dbReference type="InterPro" id="IPR020846">
    <property type="entry name" value="MFS_dom"/>
</dbReference>
<feature type="transmembrane region" description="Helical" evidence="6">
    <location>
        <begin position="256"/>
        <end position="277"/>
    </location>
</feature>
<feature type="transmembrane region" description="Helical" evidence="6">
    <location>
        <begin position="388"/>
        <end position="405"/>
    </location>
</feature>
<feature type="domain" description="Major facilitator superfamily (MFS) profile" evidence="7">
    <location>
        <begin position="22"/>
        <end position="433"/>
    </location>
</feature>
<evidence type="ECO:0000259" key="7">
    <source>
        <dbReference type="PROSITE" id="PS50850"/>
    </source>
</evidence>
<sequence>MRQIDIQRMAGEARLNAFHYRVLIWCALIIIFDGYDLAVAGIALPSVIREMGVGPTQAGFLVSTALFGMMFGNILLGTIADKIGRRRAIAICIALFSVFTAAAGLCKDPVLFGAARFLAGIGIGGVMPNVIAQMTEYAPQRVRSTMVTLMFSGYSVGGMLAAVLGKGLIESYGWQSVFIAAGLPVLLIPLILKSMPESVPFLIRRGRTDELKRLAGTIDPAYRPGADDRFVIADADVSASAPLRQLFQQDRGLSTLMFWLSCFMCLFMVYALSSWLAKLMASAGYSLGSALTFVLVLNLGGMIGAIGGGWLADKLHIKYVLIGMYLMAAVSITLLGHPMPTGWLYLLVGLAGASTIGTQIVGCAYAGQFYPIGIRAAGIGWTLGMGRGGAILAPIVIGVLVGMGLPLEQNFMAIAVPGMAAALAVLMIQHARSASVAADPRKATTSGERIDISQRPANSNT</sequence>
<proteinExistence type="predicted"/>
<keyword evidence="2 6" id="KW-0812">Transmembrane</keyword>
<dbReference type="OrthoDB" id="7066727at2"/>
<dbReference type="GO" id="GO:0046943">
    <property type="term" value="F:carboxylic acid transmembrane transporter activity"/>
    <property type="evidence" value="ECO:0007669"/>
    <property type="project" value="TreeGrafter"/>
</dbReference>
<dbReference type="Proteomes" id="UP000189627">
    <property type="component" value="Chromosome 1"/>
</dbReference>
<dbReference type="KEGG" id="cuh:BJN34_18155"/>
<organism evidence="8 9">
    <name type="scientific">Cupriavidus necator</name>
    <name type="common">Alcaligenes eutrophus</name>
    <name type="synonym">Ralstonia eutropha</name>
    <dbReference type="NCBI Taxonomy" id="106590"/>
    <lineage>
        <taxon>Bacteria</taxon>
        <taxon>Pseudomonadati</taxon>
        <taxon>Pseudomonadota</taxon>
        <taxon>Betaproteobacteria</taxon>
        <taxon>Burkholderiales</taxon>
        <taxon>Burkholderiaceae</taxon>
        <taxon>Cupriavidus</taxon>
    </lineage>
</organism>
<dbReference type="PANTHER" id="PTHR23508:SF10">
    <property type="entry name" value="CARBOXYLIC ACID TRANSPORTER PROTEIN HOMOLOG"/>
    <property type="match status" value="1"/>
</dbReference>
<evidence type="ECO:0000256" key="2">
    <source>
        <dbReference type="ARBA" id="ARBA00022692"/>
    </source>
</evidence>
<gene>
    <name evidence="8" type="ORF">BJN34_18155</name>
</gene>
<feature type="transmembrane region" description="Helical" evidence="6">
    <location>
        <begin position="56"/>
        <end position="76"/>
    </location>
</feature>
<feature type="transmembrane region" description="Helical" evidence="6">
    <location>
        <begin position="20"/>
        <end position="44"/>
    </location>
</feature>
<dbReference type="PROSITE" id="PS50850">
    <property type="entry name" value="MFS"/>
    <property type="match status" value="1"/>
</dbReference>
<reference evidence="9" key="1">
    <citation type="submission" date="2017-02" db="EMBL/GenBank/DDBJ databases">
        <title>Complete genome sequence of Cupriavidus necator strain NH9, a 3-chlorobenzoate degrader.</title>
        <authorList>
            <person name="Moriuchi R."/>
            <person name="Dohra H."/>
            <person name="Ogawa N."/>
        </authorList>
    </citation>
    <scope>NUCLEOTIDE SEQUENCE [LARGE SCALE GENOMIC DNA]</scope>
    <source>
        <strain evidence="9">NH9</strain>
    </source>
</reference>
<feature type="transmembrane region" description="Helical" evidence="6">
    <location>
        <begin position="411"/>
        <end position="428"/>
    </location>
</feature>
<feature type="transmembrane region" description="Helical" evidence="6">
    <location>
        <begin position="144"/>
        <end position="165"/>
    </location>
</feature>
<dbReference type="InterPro" id="IPR036259">
    <property type="entry name" value="MFS_trans_sf"/>
</dbReference>
<feature type="transmembrane region" description="Helical" evidence="6">
    <location>
        <begin position="111"/>
        <end position="132"/>
    </location>
</feature>
<dbReference type="CDD" id="cd17365">
    <property type="entry name" value="MFS_PcaK_like"/>
    <property type="match status" value="1"/>
</dbReference>
<keyword evidence="3 6" id="KW-1133">Transmembrane helix</keyword>
<feature type="region of interest" description="Disordered" evidence="5">
    <location>
        <begin position="438"/>
        <end position="461"/>
    </location>
</feature>
<evidence type="ECO:0000256" key="5">
    <source>
        <dbReference type="SAM" id="MobiDB-lite"/>
    </source>
</evidence>
<name>A0A1U9UUG8_CUPNE</name>
<feature type="transmembrane region" description="Helical" evidence="6">
    <location>
        <begin position="171"/>
        <end position="192"/>
    </location>
</feature>
<dbReference type="Gene3D" id="1.20.1250.20">
    <property type="entry name" value="MFS general substrate transporter like domains"/>
    <property type="match status" value="1"/>
</dbReference>
<dbReference type="RefSeq" id="WP_078198083.1">
    <property type="nucleotide sequence ID" value="NZ_CP017757.2"/>
</dbReference>
<evidence type="ECO:0000256" key="6">
    <source>
        <dbReference type="SAM" id="Phobius"/>
    </source>
</evidence>
<evidence type="ECO:0000256" key="3">
    <source>
        <dbReference type="ARBA" id="ARBA00022989"/>
    </source>
</evidence>